<sequence length="77" mass="8362">MKIIGVIFFFIGFITIVLGVLNFELAVYSAVGSTLAICGTLMAIFCPRLSDKVCGSCKSKVHVDAKKCKHCSQDLFN</sequence>
<reference evidence="2 3" key="1">
    <citation type="submission" date="2024-09" db="EMBL/GenBank/DDBJ databases">
        <authorList>
            <person name="Sun Q."/>
            <person name="Mori K."/>
        </authorList>
    </citation>
    <scope>NUCLEOTIDE SEQUENCE [LARGE SCALE GENOMIC DNA]</scope>
    <source>
        <strain evidence="2 3">CCM 8545</strain>
    </source>
</reference>
<evidence type="ECO:0000313" key="2">
    <source>
        <dbReference type="EMBL" id="MFC0179015.1"/>
    </source>
</evidence>
<accession>A0ABV6C7R7</accession>
<protein>
    <submittedName>
        <fullName evidence="2">Uncharacterized protein</fullName>
    </submittedName>
</protein>
<name>A0ABV6C7R7_9GAMM</name>
<keyword evidence="1" id="KW-0472">Membrane</keyword>
<organism evidence="2 3">
    <name type="scientific">Thorsellia kenyensis</name>
    <dbReference type="NCBI Taxonomy" id="1549888"/>
    <lineage>
        <taxon>Bacteria</taxon>
        <taxon>Pseudomonadati</taxon>
        <taxon>Pseudomonadota</taxon>
        <taxon>Gammaproteobacteria</taxon>
        <taxon>Enterobacterales</taxon>
        <taxon>Thorselliaceae</taxon>
        <taxon>Thorsellia</taxon>
    </lineage>
</organism>
<evidence type="ECO:0000256" key="1">
    <source>
        <dbReference type="SAM" id="Phobius"/>
    </source>
</evidence>
<dbReference type="RefSeq" id="WP_385876109.1">
    <property type="nucleotide sequence ID" value="NZ_JBHLXE010000027.1"/>
</dbReference>
<keyword evidence="3" id="KW-1185">Reference proteome</keyword>
<gene>
    <name evidence="2" type="ORF">ACFFIT_02715</name>
</gene>
<dbReference type="EMBL" id="JBHLXE010000027">
    <property type="protein sequence ID" value="MFC0179015.1"/>
    <property type="molecule type" value="Genomic_DNA"/>
</dbReference>
<keyword evidence="1" id="KW-0812">Transmembrane</keyword>
<keyword evidence="1" id="KW-1133">Transmembrane helix</keyword>
<feature type="transmembrane region" description="Helical" evidence="1">
    <location>
        <begin position="27"/>
        <end position="46"/>
    </location>
</feature>
<proteinExistence type="predicted"/>
<evidence type="ECO:0000313" key="3">
    <source>
        <dbReference type="Proteomes" id="UP001589758"/>
    </source>
</evidence>
<feature type="transmembrane region" description="Helical" evidence="1">
    <location>
        <begin position="5"/>
        <end position="21"/>
    </location>
</feature>
<comment type="caution">
    <text evidence="2">The sequence shown here is derived from an EMBL/GenBank/DDBJ whole genome shotgun (WGS) entry which is preliminary data.</text>
</comment>
<dbReference type="Proteomes" id="UP001589758">
    <property type="component" value="Unassembled WGS sequence"/>
</dbReference>